<keyword evidence="3" id="KW-1185">Reference proteome</keyword>
<dbReference type="EMBL" id="BPLR01013548">
    <property type="protein sequence ID" value="GIY61907.1"/>
    <property type="molecule type" value="Genomic_DNA"/>
</dbReference>
<gene>
    <name evidence="2" type="ORF">CEXT_12441</name>
</gene>
<reference evidence="2 3" key="1">
    <citation type="submission" date="2021-06" db="EMBL/GenBank/DDBJ databases">
        <title>Caerostris extrusa draft genome.</title>
        <authorList>
            <person name="Kono N."/>
            <person name="Arakawa K."/>
        </authorList>
    </citation>
    <scope>NUCLEOTIDE SEQUENCE [LARGE SCALE GENOMIC DNA]</scope>
</reference>
<name>A0AAV4UVK1_CAEEX</name>
<evidence type="ECO:0000256" key="1">
    <source>
        <dbReference type="SAM" id="MobiDB-lite"/>
    </source>
</evidence>
<sequence length="111" mass="12532">MNSLFRIENNDHISTYRIEMNKKAICSATSLTHCPAGTSWSTKIFGQSRTIESVLHTIQKILLFGSKVTSILLNGAFSNGDCGSGQIPEIEQRGKKKKEEKFLEERKEQRD</sequence>
<dbReference type="AlphaFoldDB" id="A0AAV4UVK1"/>
<dbReference type="Proteomes" id="UP001054945">
    <property type="component" value="Unassembled WGS sequence"/>
</dbReference>
<feature type="compositionally biased region" description="Basic and acidic residues" evidence="1">
    <location>
        <begin position="90"/>
        <end position="111"/>
    </location>
</feature>
<evidence type="ECO:0000313" key="2">
    <source>
        <dbReference type="EMBL" id="GIY61907.1"/>
    </source>
</evidence>
<organism evidence="2 3">
    <name type="scientific">Caerostris extrusa</name>
    <name type="common">Bark spider</name>
    <name type="synonym">Caerostris bankana</name>
    <dbReference type="NCBI Taxonomy" id="172846"/>
    <lineage>
        <taxon>Eukaryota</taxon>
        <taxon>Metazoa</taxon>
        <taxon>Ecdysozoa</taxon>
        <taxon>Arthropoda</taxon>
        <taxon>Chelicerata</taxon>
        <taxon>Arachnida</taxon>
        <taxon>Araneae</taxon>
        <taxon>Araneomorphae</taxon>
        <taxon>Entelegynae</taxon>
        <taxon>Araneoidea</taxon>
        <taxon>Araneidae</taxon>
        <taxon>Caerostris</taxon>
    </lineage>
</organism>
<protein>
    <submittedName>
        <fullName evidence="2">Uncharacterized protein</fullName>
    </submittedName>
</protein>
<proteinExistence type="predicted"/>
<evidence type="ECO:0000313" key="3">
    <source>
        <dbReference type="Proteomes" id="UP001054945"/>
    </source>
</evidence>
<accession>A0AAV4UVK1</accession>
<comment type="caution">
    <text evidence="2">The sequence shown here is derived from an EMBL/GenBank/DDBJ whole genome shotgun (WGS) entry which is preliminary data.</text>
</comment>
<feature type="region of interest" description="Disordered" evidence="1">
    <location>
        <begin position="77"/>
        <end position="111"/>
    </location>
</feature>